<reference evidence="2" key="1">
    <citation type="journal article" date="2024" name="Proc. Natl. Acad. Sci. U.S.A.">
        <title>Extraordinary preservation of gene collinearity over three hundred million years revealed in homosporous lycophytes.</title>
        <authorList>
            <person name="Li C."/>
            <person name="Wickell D."/>
            <person name="Kuo L.Y."/>
            <person name="Chen X."/>
            <person name="Nie B."/>
            <person name="Liao X."/>
            <person name="Peng D."/>
            <person name="Ji J."/>
            <person name="Jenkins J."/>
            <person name="Williams M."/>
            <person name="Shu S."/>
            <person name="Plott C."/>
            <person name="Barry K."/>
            <person name="Rajasekar S."/>
            <person name="Grimwood J."/>
            <person name="Han X."/>
            <person name="Sun S."/>
            <person name="Hou Z."/>
            <person name="He W."/>
            <person name="Dai G."/>
            <person name="Sun C."/>
            <person name="Schmutz J."/>
            <person name="Leebens-Mack J.H."/>
            <person name="Li F.W."/>
            <person name="Wang L."/>
        </authorList>
    </citation>
    <scope>NUCLEOTIDE SEQUENCE [LARGE SCALE GENOMIC DNA]</scope>
    <source>
        <strain evidence="2">cv. PW_Plant_1</strain>
    </source>
</reference>
<dbReference type="EMBL" id="CM055112">
    <property type="protein sequence ID" value="KAJ7517843.1"/>
    <property type="molecule type" value="Genomic_DNA"/>
</dbReference>
<keyword evidence="2" id="KW-1185">Reference proteome</keyword>
<protein>
    <submittedName>
        <fullName evidence="1">Uncharacterized protein</fullName>
    </submittedName>
</protein>
<gene>
    <name evidence="1" type="ORF">O6H91_21G041900</name>
</gene>
<dbReference type="Proteomes" id="UP001162992">
    <property type="component" value="Chromosome 21"/>
</dbReference>
<accession>A0ACC2AJT0</accession>
<evidence type="ECO:0000313" key="2">
    <source>
        <dbReference type="Proteomes" id="UP001162992"/>
    </source>
</evidence>
<evidence type="ECO:0000313" key="1">
    <source>
        <dbReference type="EMBL" id="KAJ7517843.1"/>
    </source>
</evidence>
<proteinExistence type="predicted"/>
<name>A0ACC2AJT0_DIPCM</name>
<sequence length="770" mass="87320">MICRPWLRYADRLCVSSQTSNAKRLLSSEYPWNSVAKTDVNERKLVDSSSFRGIAELLELSLPLTKAHLVPSQKTNLCNPSFKKTHTNMLTMQRDLLRKRRMKVKEMNPSQYTFLMRQWVQKSGAEVGRPMLEQMIKMGVDPIEVYTIMIKQSIEQAKACSTTEVFEDQGGSEKHVMKALNHLHVMRLKGLTPRSDTYAPIVSWLAESDLLAEIQELLKWIKQDNADACFIDMFKCLGEGGQQDKIKRCFLLLKDFGVNASQLSEYLTGLVHGITRGSKFDDTVNIFRELVESFKLEPTLEAYKALIKYSCQQGEIYRGLDFIKEMSQKGLELAPEIFNPFLLRLVHEKLPTGAFDLFTSMLKMGVQPSVDTYNFLIRACMKANNLEKIFTLLAEMKHSGMEPTTVTYNAVIHAFGSLKRLDSALHVLNEMESDNLMPDADTYKELINACSSQKDCEKALQLFDDMQIRGIKPSEGVYCALVNAIIKSGNLEQAVKIMKKAEKNGTNIGVSTKSTILAGLANDCRLHEAYALLEDIQNGGKMPEPFAYGHLLAAVGRSGDLDGMFKLFEVSKVAWPKRKEEQVKEQQNHWCMSIVESCILHGELRRLVQFLEQVKEEELVIDQNIFFDKIFLHIANGGADTTTMVPEKWGDGFAMLDAMRSLGFHPSRMCLEVLLDCCATMKDSKRAQLVIAEMEKEQIEPNILTMIRLFRVFVAVGEFQRAYFMLGEMNQNDLKDSDIKMLVKAVLDSNSGSAAYSTFYHRILKFLEAL</sequence>
<comment type="caution">
    <text evidence="1">The sequence shown here is derived from an EMBL/GenBank/DDBJ whole genome shotgun (WGS) entry which is preliminary data.</text>
</comment>
<organism evidence="1 2">
    <name type="scientific">Diphasiastrum complanatum</name>
    <name type="common">Issler's clubmoss</name>
    <name type="synonym">Lycopodium complanatum</name>
    <dbReference type="NCBI Taxonomy" id="34168"/>
    <lineage>
        <taxon>Eukaryota</taxon>
        <taxon>Viridiplantae</taxon>
        <taxon>Streptophyta</taxon>
        <taxon>Embryophyta</taxon>
        <taxon>Tracheophyta</taxon>
        <taxon>Lycopodiopsida</taxon>
        <taxon>Lycopodiales</taxon>
        <taxon>Lycopodiaceae</taxon>
        <taxon>Lycopodioideae</taxon>
        <taxon>Diphasiastrum</taxon>
    </lineage>
</organism>